<dbReference type="Pfam" id="PF13607">
    <property type="entry name" value="Succ_CoA_lig"/>
    <property type="match status" value="1"/>
</dbReference>
<dbReference type="AlphaFoldDB" id="C7LZH4"/>
<name>C7LZH4_ACIFD</name>
<dbReference type="Gene3D" id="3.40.50.261">
    <property type="entry name" value="Succinyl-CoA synthetase domains"/>
    <property type="match status" value="2"/>
</dbReference>
<dbReference type="eggNOG" id="COG1042">
    <property type="taxonomic scope" value="Bacteria"/>
</dbReference>
<dbReference type="Pfam" id="PF13380">
    <property type="entry name" value="CoA_binding_2"/>
    <property type="match status" value="1"/>
</dbReference>
<organism evidence="2 3">
    <name type="scientific">Acidimicrobium ferrooxidans (strain DSM 10331 / JCM 15462 / NBRC 103882 / ICP)</name>
    <dbReference type="NCBI Taxonomy" id="525909"/>
    <lineage>
        <taxon>Bacteria</taxon>
        <taxon>Bacillati</taxon>
        <taxon>Actinomycetota</taxon>
        <taxon>Acidimicrobiia</taxon>
        <taxon>Acidimicrobiales</taxon>
        <taxon>Acidimicrobiaceae</taxon>
        <taxon>Acidimicrobium</taxon>
    </lineage>
</organism>
<dbReference type="eggNOG" id="COG1670">
    <property type="taxonomic scope" value="Bacteria"/>
</dbReference>
<dbReference type="Gene3D" id="3.40.50.720">
    <property type="entry name" value="NAD(P)-binding Rossmann-like Domain"/>
    <property type="match status" value="1"/>
</dbReference>
<dbReference type="Proteomes" id="UP000000771">
    <property type="component" value="Chromosome"/>
</dbReference>
<dbReference type="InterPro" id="IPR000182">
    <property type="entry name" value="GNAT_dom"/>
</dbReference>
<accession>C7LZH4</accession>
<proteinExistence type="predicted"/>
<dbReference type="PROSITE" id="PS51186">
    <property type="entry name" value="GNAT"/>
    <property type="match status" value="1"/>
</dbReference>
<evidence type="ECO:0000313" key="3">
    <source>
        <dbReference type="Proteomes" id="UP000000771"/>
    </source>
</evidence>
<dbReference type="SUPFAM" id="SSF52210">
    <property type="entry name" value="Succinyl-CoA synthetase domains"/>
    <property type="match status" value="2"/>
</dbReference>
<dbReference type="InterPro" id="IPR016181">
    <property type="entry name" value="Acyl_CoA_acyltransferase"/>
</dbReference>
<dbReference type="InterPro" id="IPR036291">
    <property type="entry name" value="NAD(P)-bd_dom_sf"/>
</dbReference>
<dbReference type="Gene3D" id="3.30.470.20">
    <property type="entry name" value="ATP-grasp fold, B domain"/>
    <property type="match status" value="1"/>
</dbReference>
<gene>
    <name evidence="2" type="ordered locus">Afer_1200</name>
</gene>
<sequence>MTTDGESDARYPAHWESDIVAADGRTVHVRPIRPDDATAIRRLHGRCSPETIYYRFFTPLPELSDAMLQHFVVVDYVDRMAFVAESGDELIAVARYDRLAGSSDAEVAFLVDDAHQGRGLGAALLELLAAYARQHGIGRFVAETLPDNVRMLKVFQDAGYRVARTWADGTVHVVFPIDPTPSSAAVMAERERRAAARSVAALVNPTRVALVGASRTPGSVGDVLLANLLSARFEGSLWVVNPNAAAVRGIPTVPSLRAIGQPIDLAIVAVRAEELPLVLEDAHAAEVRALVVVTAGFSDIGPEGAEEERRLVASARRLGMRVVGPNSMGVASPAIGLAGTLAPFALEAGGTSVHAQSGPLSLAIVAKLAQASIGIASFVSSGNKADISGNDLLAWWETDERTRCIVLYIEDFGNPRTFARVARRVSATKPILVVKPEREGRSRVEPDRPGVLDTEVAIDALLERTGVLRTQTLEELTELVRLLESQPLPAGDRVAILANTQGPAPLVADAVLRAGLDLAPLEPATVERLGTLGRAAARNPLELGPGVVPADWERALELLLLDATVDAVIISFIPTVVGAPGDPRLLANPLPGGTLRGAPAQSLARAAEIADAVTKVATQRGRDRPKPVVANFLALPGVPERLGAGPRTIPSFDFPESAARALGHAARYARWRARANGTPLELVPLAGDWARDPLDESADEDRELDAEAVAGLLDWLGIPRRAPSGGRREELEGRAVHLRLELIHLERYGPFLRAGLAGDAFRRIGASVAVALPHTDRDVIDFLEAIPGADLVVGSGPYPSDDLVAIVHRLVTLAERRYDVAALTLEPVVGTARGWWARSGRCVVRPLRLEPAMITRSLRAPGSPSPA</sequence>
<evidence type="ECO:0000313" key="2">
    <source>
        <dbReference type="EMBL" id="ACU54132.1"/>
    </source>
</evidence>
<dbReference type="GO" id="GO:0016747">
    <property type="term" value="F:acyltransferase activity, transferring groups other than amino-acyl groups"/>
    <property type="evidence" value="ECO:0007669"/>
    <property type="project" value="InterPro"/>
</dbReference>
<dbReference type="SUPFAM" id="SSF51735">
    <property type="entry name" value="NAD(P)-binding Rossmann-fold domains"/>
    <property type="match status" value="1"/>
</dbReference>
<reference evidence="2 3" key="1">
    <citation type="journal article" date="2009" name="Stand. Genomic Sci.">
        <title>Complete genome sequence of Acidimicrobium ferrooxidans type strain (ICP).</title>
        <authorList>
            <person name="Clum A."/>
            <person name="Nolan M."/>
            <person name="Lang E."/>
            <person name="Glavina Del Rio T."/>
            <person name="Tice H."/>
            <person name="Copeland A."/>
            <person name="Cheng J.F."/>
            <person name="Lucas S."/>
            <person name="Chen F."/>
            <person name="Bruce D."/>
            <person name="Goodwin L."/>
            <person name="Pitluck S."/>
            <person name="Ivanova N."/>
            <person name="Mavrommatis K."/>
            <person name="Mikhailova N."/>
            <person name="Pati A."/>
            <person name="Chen A."/>
            <person name="Palaniappan K."/>
            <person name="Goker M."/>
            <person name="Spring S."/>
            <person name="Land M."/>
            <person name="Hauser L."/>
            <person name="Chang Y.J."/>
            <person name="Jeffries C.C."/>
            <person name="Chain P."/>
            <person name="Bristow J."/>
            <person name="Eisen J.A."/>
            <person name="Markowitz V."/>
            <person name="Hugenholtz P."/>
            <person name="Kyrpides N.C."/>
            <person name="Klenk H.P."/>
            <person name="Lapidus A."/>
        </authorList>
    </citation>
    <scope>NUCLEOTIDE SEQUENCE [LARGE SCALE GENOMIC DNA]</scope>
    <source>
        <strain evidence="3">DSM 10331 / JCM 15462 / NBRC 103882 / ICP</strain>
    </source>
</reference>
<dbReference type="RefSeq" id="WP_015798618.1">
    <property type="nucleotide sequence ID" value="NC_013124.1"/>
</dbReference>
<dbReference type="EMBL" id="CP001631">
    <property type="protein sequence ID" value="ACU54132.1"/>
    <property type="molecule type" value="Genomic_DNA"/>
</dbReference>
<dbReference type="InterPro" id="IPR032875">
    <property type="entry name" value="Succ_CoA_lig_flav_dom"/>
</dbReference>
<dbReference type="STRING" id="525909.Afer_1200"/>
<dbReference type="PANTHER" id="PTHR42793:SF1">
    <property type="entry name" value="PEPTIDYL-LYSINE N-ACETYLTRANSFERASE PATZ"/>
    <property type="match status" value="1"/>
</dbReference>
<evidence type="ECO:0000259" key="1">
    <source>
        <dbReference type="PROSITE" id="PS51186"/>
    </source>
</evidence>
<dbReference type="KEGG" id="afo:Afer_1200"/>
<dbReference type="InterPro" id="IPR016102">
    <property type="entry name" value="Succinyl-CoA_synth-like"/>
</dbReference>
<dbReference type="Pfam" id="PF00583">
    <property type="entry name" value="Acetyltransf_1"/>
    <property type="match status" value="1"/>
</dbReference>
<dbReference type="SMART" id="SM00881">
    <property type="entry name" value="CoA_binding"/>
    <property type="match status" value="1"/>
</dbReference>
<feature type="domain" description="N-acetyltransferase" evidence="1">
    <location>
        <begin position="27"/>
        <end position="181"/>
    </location>
</feature>
<keyword evidence="3" id="KW-1185">Reference proteome</keyword>
<dbReference type="Gene3D" id="3.40.630.30">
    <property type="match status" value="1"/>
</dbReference>
<dbReference type="PANTHER" id="PTHR42793">
    <property type="entry name" value="COA BINDING DOMAIN CONTAINING PROTEIN"/>
    <property type="match status" value="1"/>
</dbReference>
<protein>
    <submittedName>
        <fullName evidence="2">GCN5-related N-acetyltransferase</fullName>
    </submittedName>
</protein>
<dbReference type="HOGENOM" id="CLU_007415_3_0_11"/>
<dbReference type="SUPFAM" id="SSF55729">
    <property type="entry name" value="Acyl-CoA N-acyltransferases (Nat)"/>
    <property type="match status" value="1"/>
</dbReference>
<dbReference type="InterPro" id="IPR003781">
    <property type="entry name" value="CoA-bd"/>
</dbReference>
<keyword evidence="2" id="KW-0808">Transferase</keyword>